<feature type="compositionally biased region" description="Acidic residues" evidence="4">
    <location>
        <begin position="832"/>
        <end position="842"/>
    </location>
</feature>
<feature type="compositionally biased region" description="Basic and acidic residues" evidence="4">
    <location>
        <begin position="145"/>
        <end position="168"/>
    </location>
</feature>
<evidence type="ECO:0000256" key="2">
    <source>
        <dbReference type="ARBA" id="ARBA00022553"/>
    </source>
</evidence>
<feature type="compositionally biased region" description="Basic and acidic residues" evidence="4">
    <location>
        <begin position="51"/>
        <end position="60"/>
    </location>
</feature>
<feature type="compositionally biased region" description="Low complexity" evidence="4">
    <location>
        <begin position="101"/>
        <end position="120"/>
    </location>
</feature>
<dbReference type="PANTHER" id="PTHR14396">
    <property type="entry name" value="CLASPIN"/>
    <property type="match status" value="1"/>
</dbReference>
<dbReference type="OrthoDB" id="2130597at2759"/>
<keyword evidence="7" id="KW-1185">Reference proteome</keyword>
<keyword evidence="2" id="KW-0597">Phosphoprotein</keyword>
<keyword evidence="3" id="KW-0539">Nucleus</keyword>
<feature type="region of interest" description="Disordered" evidence="4">
    <location>
        <begin position="675"/>
        <end position="704"/>
    </location>
</feature>
<dbReference type="GO" id="GO:0010997">
    <property type="term" value="F:anaphase-promoting complex binding"/>
    <property type="evidence" value="ECO:0007669"/>
    <property type="project" value="TreeGrafter"/>
</dbReference>
<dbReference type="AlphaFoldDB" id="A0A6A6VIF3"/>
<feature type="region of interest" description="Disordered" evidence="4">
    <location>
        <begin position="763"/>
        <end position="867"/>
    </location>
</feature>
<dbReference type="InterPro" id="IPR018564">
    <property type="entry name" value="Repl_chkpnt_MRC1_dom"/>
</dbReference>
<feature type="compositionally biased region" description="Basic and acidic residues" evidence="4">
    <location>
        <begin position="210"/>
        <end position="221"/>
    </location>
</feature>
<feature type="region of interest" description="Disordered" evidence="4">
    <location>
        <begin position="277"/>
        <end position="353"/>
    </location>
</feature>
<feature type="region of interest" description="Disordered" evidence="4">
    <location>
        <begin position="980"/>
        <end position="1045"/>
    </location>
</feature>
<dbReference type="GO" id="GO:0005634">
    <property type="term" value="C:nucleus"/>
    <property type="evidence" value="ECO:0007669"/>
    <property type="project" value="UniProtKB-SubCell"/>
</dbReference>
<feature type="compositionally biased region" description="Low complexity" evidence="4">
    <location>
        <begin position="581"/>
        <end position="590"/>
    </location>
</feature>
<feature type="compositionally biased region" description="Acidic residues" evidence="4">
    <location>
        <begin position="849"/>
        <end position="859"/>
    </location>
</feature>
<proteinExistence type="predicted"/>
<feature type="region of interest" description="Disordered" evidence="4">
    <location>
        <begin position="1"/>
        <end position="235"/>
    </location>
</feature>
<reference evidence="6" key="1">
    <citation type="journal article" date="2020" name="Stud. Mycol.">
        <title>101 Dothideomycetes genomes: a test case for predicting lifestyles and emergence of pathogens.</title>
        <authorList>
            <person name="Haridas S."/>
            <person name="Albert R."/>
            <person name="Binder M."/>
            <person name="Bloem J."/>
            <person name="Labutti K."/>
            <person name="Salamov A."/>
            <person name="Andreopoulos B."/>
            <person name="Baker S."/>
            <person name="Barry K."/>
            <person name="Bills G."/>
            <person name="Bluhm B."/>
            <person name="Cannon C."/>
            <person name="Castanera R."/>
            <person name="Culley D."/>
            <person name="Daum C."/>
            <person name="Ezra D."/>
            <person name="Gonzalez J."/>
            <person name="Henrissat B."/>
            <person name="Kuo A."/>
            <person name="Liang C."/>
            <person name="Lipzen A."/>
            <person name="Lutzoni F."/>
            <person name="Magnuson J."/>
            <person name="Mondo S."/>
            <person name="Nolan M."/>
            <person name="Ohm R."/>
            <person name="Pangilinan J."/>
            <person name="Park H.-J."/>
            <person name="Ramirez L."/>
            <person name="Alfaro M."/>
            <person name="Sun H."/>
            <person name="Tritt A."/>
            <person name="Yoshinaga Y."/>
            <person name="Zwiers L.-H."/>
            <person name="Turgeon B."/>
            <person name="Goodwin S."/>
            <person name="Spatafora J."/>
            <person name="Crous P."/>
            <person name="Grigoriev I."/>
        </authorList>
    </citation>
    <scope>NUCLEOTIDE SEQUENCE</scope>
    <source>
        <strain evidence="6">CBS 119925</strain>
    </source>
</reference>
<dbReference type="GO" id="GO:0033314">
    <property type="term" value="P:mitotic DNA replication checkpoint signaling"/>
    <property type="evidence" value="ECO:0007669"/>
    <property type="project" value="TreeGrafter"/>
</dbReference>
<feature type="compositionally biased region" description="Basic and acidic residues" evidence="4">
    <location>
        <begin position="426"/>
        <end position="455"/>
    </location>
</feature>
<feature type="compositionally biased region" description="Acidic residues" evidence="4">
    <location>
        <begin position="568"/>
        <end position="578"/>
    </location>
</feature>
<dbReference type="PANTHER" id="PTHR14396:SF10">
    <property type="entry name" value="CLASPIN"/>
    <property type="match status" value="1"/>
</dbReference>
<feature type="compositionally biased region" description="Acidic residues" evidence="4">
    <location>
        <begin position="490"/>
        <end position="541"/>
    </location>
</feature>
<feature type="compositionally biased region" description="Basic residues" evidence="4">
    <location>
        <begin position="805"/>
        <end position="814"/>
    </location>
</feature>
<dbReference type="Pfam" id="PF09444">
    <property type="entry name" value="MRC1"/>
    <property type="match status" value="1"/>
</dbReference>
<feature type="compositionally biased region" description="Polar residues" evidence="4">
    <location>
        <begin position="691"/>
        <end position="700"/>
    </location>
</feature>
<organism evidence="6 7">
    <name type="scientific">Sporormia fimetaria CBS 119925</name>
    <dbReference type="NCBI Taxonomy" id="1340428"/>
    <lineage>
        <taxon>Eukaryota</taxon>
        <taxon>Fungi</taxon>
        <taxon>Dikarya</taxon>
        <taxon>Ascomycota</taxon>
        <taxon>Pezizomycotina</taxon>
        <taxon>Dothideomycetes</taxon>
        <taxon>Pleosporomycetidae</taxon>
        <taxon>Pleosporales</taxon>
        <taxon>Sporormiaceae</taxon>
        <taxon>Sporormia</taxon>
    </lineage>
</organism>
<feature type="region of interest" description="Disordered" evidence="4">
    <location>
        <begin position="719"/>
        <end position="746"/>
    </location>
</feature>
<name>A0A6A6VIF3_9PLEO</name>
<evidence type="ECO:0000256" key="3">
    <source>
        <dbReference type="ARBA" id="ARBA00023242"/>
    </source>
</evidence>
<feature type="compositionally biased region" description="Acidic residues" evidence="4">
    <location>
        <begin position="549"/>
        <end position="560"/>
    </location>
</feature>
<feature type="compositionally biased region" description="Polar residues" evidence="4">
    <location>
        <begin position="601"/>
        <end position="617"/>
    </location>
</feature>
<evidence type="ECO:0000256" key="4">
    <source>
        <dbReference type="SAM" id="MobiDB-lite"/>
    </source>
</evidence>
<feature type="region of interest" description="Disordered" evidence="4">
    <location>
        <begin position="903"/>
        <end position="923"/>
    </location>
</feature>
<gene>
    <name evidence="6" type="ORF">M011DRAFT_484996</name>
</gene>
<dbReference type="EMBL" id="MU006566">
    <property type="protein sequence ID" value="KAF2749596.1"/>
    <property type="molecule type" value="Genomic_DNA"/>
</dbReference>
<feature type="compositionally biased region" description="Basic and acidic residues" evidence="4">
    <location>
        <begin position="277"/>
        <end position="289"/>
    </location>
</feature>
<feature type="region of interest" description="Disordered" evidence="4">
    <location>
        <begin position="420"/>
        <end position="455"/>
    </location>
</feature>
<feature type="region of interest" description="Disordered" evidence="4">
    <location>
        <begin position="1135"/>
        <end position="1159"/>
    </location>
</feature>
<comment type="subcellular location">
    <subcellularLocation>
        <location evidence="1">Nucleus</location>
    </subcellularLocation>
</comment>
<dbReference type="GO" id="GO:0007095">
    <property type="term" value="P:mitotic G2 DNA damage checkpoint signaling"/>
    <property type="evidence" value="ECO:0007669"/>
    <property type="project" value="TreeGrafter"/>
</dbReference>
<accession>A0A6A6VIF3</accession>
<evidence type="ECO:0000259" key="5">
    <source>
        <dbReference type="Pfam" id="PF09444"/>
    </source>
</evidence>
<sequence length="1208" mass="134228">MDPLSKLIESDDNSDIDEAPVKSPQSKLLTRLRPQLDSSDSGDDDEDADDAYERVKRSLMRDASTPAPNAEAPSARAQVDSTDDEEDMPVRASTTRRRIPQDVMQSSPPVSPVRPQSQSPGLFVTPDASPAANRTIRPSPAGPRHNKDLNERIARIRADRLAKEESRKTQQAKRSRQRVHDGSSSDSMSDGENGRRLTQQARPTRKAGKKALEEMAREQQRIKRGMQLAHQSKTKKKYTLKDLLPRMGLAQVGSELVPVGIQVPTPDASSELALSDAEARQAEELHAPGEDVEVPPVMGHEARDDSNILASPPRLNKGKGRAPEFQHLPQNVVEPRQSEFRAPAPSKPQQATEMVELWDSDEEIEKPRSRFPVFDRLPQMDRPEAVPLLHLRHLAQVNSPKRKSKGHKMNMADLHLSIAQKARQQARKEREEKIEELRRRGIHIETEEEREKQQLEIEDMVAQLEKAREKELRLAKREREEAKKNGEQVSSDESEDEDYVGSDAEGSDVGEPVVDDEEMQLSGSEEELEDTDNEEEEEEQDTNGLIDAAAEENDEEEDVQVDTALEQTEADGEDEEDIAPARRAANRSRNVVLEEDDSESETQPKAATQISGAPSQTQEDDVMAAFGFNNPASGGLGLTQMFASTMANIASESANVPLDSEPEQDSMDIFRSLLDTQTNDPTGKTAALLVPNSQGDSTQTQRDEPQFSLGIAQILPSTPQMSQHSDVFDPTQDTGPELTRLPAGLVEPHSTIETVLLGGQSPVAMKKSRLHRRKPADLSDVDEDMASAATEQVPQTADDANAFSKMKKAAKKQQKAAQNFNKKTSWARDAIEEQAEESEDEYAGLGGASDEDSGEEDEQLAQMIDTSEVKVDEAKLAAYYAEKDKADDERNINQLYKDLMHGGLRKRRGGDAFDVSDDEDEREQRLRKKRAEFQRMTNALLADERVGEIAKNPKRMAFFRTMVDSLDDPEYDFLDAPMAEEANDDSSPSQPLEEGRAETTIPESQIDEVHNTHINPLKRKSPDSQKENRPPPHLRRTAADSMSRKPMTIADIKHSVSELLDDHIVIPDSQFSDHADSDSDLEIETSNTALEKPIIDRLRTAHTSVSRQGHMAFVTNTNAPRPGFRMTALRRATGSSVSITTSGSMTPVEGGVRRGGTGRSNIHAQAREAERQAALEKVTKKRRETLAKKVAMKRGQRSVLRDLDEGFE</sequence>
<feature type="compositionally biased region" description="Low complexity" evidence="4">
    <location>
        <begin position="1135"/>
        <end position="1146"/>
    </location>
</feature>
<protein>
    <recommendedName>
        <fullName evidence="5">DNA replication checkpoint mediator MRC1 domain-containing protein</fullName>
    </recommendedName>
</protein>
<dbReference type="InterPro" id="IPR024146">
    <property type="entry name" value="Claspin"/>
</dbReference>
<evidence type="ECO:0000313" key="6">
    <source>
        <dbReference type="EMBL" id="KAF2749596.1"/>
    </source>
</evidence>
<feature type="compositionally biased region" description="Basic and acidic residues" evidence="4">
    <location>
        <begin position="477"/>
        <end position="486"/>
    </location>
</feature>
<evidence type="ECO:0000256" key="1">
    <source>
        <dbReference type="ARBA" id="ARBA00004123"/>
    </source>
</evidence>
<feature type="compositionally biased region" description="Basic and acidic residues" evidence="4">
    <location>
        <begin position="1020"/>
        <end position="1030"/>
    </location>
</feature>
<evidence type="ECO:0000313" key="7">
    <source>
        <dbReference type="Proteomes" id="UP000799440"/>
    </source>
</evidence>
<feature type="domain" description="DNA replication checkpoint mediator MRC1" evidence="5">
    <location>
        <begin position="824"/>
        <end position="961"/>
    </location>
</feature>
<dbReference type="Proteomes" id="UP000799440">
    <property type="component" value="Unassembled WGS sequence"/>
</dbReference>
<feature type="region of interest" description="Disordered" evidence="4">
    <location>
        <begin position="477"/>
        <end position="621"/>
    </location>
</feature>
<feature type="compositionally biased region" description="Acidic residues" evidence="4">
    <location>
        <begin position="40"/>
        <end position="50"/>
    </location>
</feature>